<dbReference type="Pfam" id="PF07887">
    <property type="entry name" value="Calmodulin_bind"/>
    <property type="match status" value="1"/>
</dbReference>
<dbReference type="Pfam" id="PF20451">
    <property type="entry name" value="Calmod_bind_M"/>
    <property type="match status" value="1"/>
</dbReference>
<keyword evidence="12" id="KW-1185">Reference proteome</keyword>
<dbReference type="GO" id="GO:0005634">
    <property type="term" value="C:nucleus"/>
    <property type="evidence" value="ECO:0007669"/>
    <property type="project" value="UniProtKB-SubCell"/>
</dbReference>
<evidence type="ECO:0000259" key="9">
    <source>
        <dbReference type="Pfam" id="PF20451"/>
    </source>
</evidence>
<sequence length="581" mass="65285">MENSRNKRGYEEGIEDAGYLTETKKPKLPALASVIVEVLKVDSMQRLSSSLEPMLRRIVSAEVERALTRIGNGQLTASSPPRLQSADGRNLQLHFRTRMPPHLFTGGKVEGKQGAAIHVVLLDVISGTVVQTGSESSLKLNVVVLEGDFNEEADEDWTKEQFESYEVKERKGKRPLLTGELQVTLKEGVGTLGDLTFTDNSSWIRSRKFRLGLKAAPGCCEEIRVREAKTEAFAVKDHRGELYKKHYPPTLHDEVWRLDRIAKDGVLHKKFLKADIITVEDFLRLLVRDSQKLRNILGSGMSNRMWENTVEHAKTCVLGGKLYVYYTDQTHSAGVVFNRIYELRGLIADGQFLSLESLNHNQKLFVDSLMKRAYENWHQVIEYDEKVLNTLASSKGANPTTALVNESNYTADYYTTTAQNSRQQQSDQNAVMTMNNHKALLPSITTNYMPIGGSTTAAGGSDFAGDWSHPRSGHGFEDFFADEIRLRSTEMLVTDDMQRLLKTFSVGVGMGASFGHSDESPYTYTIPYDHQMNHPYPYAQERGKGSGKAVVGWLKLKAALRWGIFVRKRAAERRAQLVELD</sequence>
<evidence type="ECO:0000259" key="8">
    <source>
        <dbReference type="Pfam" id="PF07887"/>
    </source>
</evidence>
<gene>
    <name evidence="11" type="ORF">F3Y22_tig00111008pilonHSYRG00219</name>
</gene>
<dbReference type="Pfam" id="PF20452">
    <property type="entry name" value="Calmod_bind_C"/>
    <property type="match status" value="1"/>
</dbReference>
<dbReference type="GO" id="GO:0043565">
    <property type="term" value="F:sequence-specific DNA binding"/>
    <property type="evidence" value="ECO:0007669"/>
    <property type="project" value="TreeGrafter"/>
</dbReference>
<accession>A0A6A2Z8P3</accession>
<evidence type="ECO:0000256" key="3">
    <source>
        <dbReference type="ARBA" id="ARBA00023015"/>
    </source>
</evidence>
<evidence type="ECO:0000256" key="5">
    <source>
        <dbReference type="ARBA" id="ARBA00023159"/>
    </source>
</evidence>
<feature type="domain" description="Calmodulin binding protein-like N-terminal" evidence="8">
    <location>
        <begin position="91"/>
        <end position="238"/>
    </location>
</feature>
<evidence type="ECO:0000256" key="4">
    <source>
        <dbReference type="ARBA" id="ARBA00023125"/>
    </source>
</evidence>
<evidence type="ECO:0000256" key="6">
    <source>
        <dbReference type="ARBA" id="ARBA00023163"/>
    </source>
</evidence>
<dbReference type="Proteomes" id="UP000436088">
    <property type="component" value="Unassembled WGS sequence"/>
</dbReference>
<evidence type="ECO:0000259" key="10">
    <source>
        <dbReference type="Pfam" id="PF20452"/>
    </source>
</evidence>
<dbReference type="GO" id="GO:0003700">
    <property type="term" value="F:DNA-binding transcription factor activity"/>
    <property type="evidence" value="ECO:0007669"/>
    <property type="project" value="TreeGrafter"/>
</dbReference>
<dbReference type="InterPro" id="IPR012416">
    <property type="entry name" value="CBP60"/>
</dbReference>
<evidence type="ECO:0000313" key="12">
    <source>
        <dbReference type="Proteomes" id="UP000436088"/>
    </source>
</evidence>
<comment type="caution">
    <text evidence="11">The sequence shown here is derived from an EMBL/GenBank/DDBJ whole genome shotgun (WGS) entry which is preliminary data.</text>
</comment>
<keyword evidence="7" id="KW-0539">Nucleus</keyword>
<evidence type="ECO:0000256" key="1">
    <source>
        <dbReference type="ARBA" id="ARBA00004123"/>
    </source>
</evidence>
<dbReference type="InterPro" id="IPR046829">
    <property type="entry name" value="Calmod_bind_C"/>
</dbReference>
<comment type="subcellular location">
    <subcellularLocation>
        <location evidence="1">Nucleus</location>
    </subcellularLocation>
</comment>
<dbReference type="InterPro" id="IPR046831">
    <property type="entry name" value="Calmodulin_bind_N"/>
</dbReference>
<proteinExistence type="inferred from homology"/>
<organism evidence="11 12">
    <name type="scientific">Hibiscus syriacus</name>
    <name type="common">Rose of Sharon</name>
    <dbReference type="NCBI Taxonomy" id="106335"/>
    <lineage>
        <taxon>Eukaryota</taxon>
        <taxon>Viridiplantae</taxon>
        <taxon>Streptophyta</taxon>
        <taxon>Embryophyta</taxon>
        <taxon>Tracheophyta</taxon>
        <taxon>Spermatophyta</taxon>
        <taxon>Magnoliopsida</taxon>
        <taxon>eudicotyledons</taxon>
        <taxon>Gunneridae</taxon>
        <taxon>Pentapetalae</taxon>
        <taxon>rosids</taxon>
        <taxon>malvids</taxon>
        <taxon>Malvales</taxon>
        <taxon>Malvaceae</taxon>
        <taxon>Malvoideae</taxon>
        <taxon>Hibiscus</taxon>
    </lineage>
</organism>
<name>A0A6A2Z8P3_HIBSY</name>
<dbReference type="AlphaFoldDB" id="A0A6A2Z8P3"/>
<keyword evidence="5" id="KW-0010">Activator</keyword>
<evidence type="ECO:0000256" key="2">
    <source>
        <dbReference type="ARBA" id="ARBA00007214"/>
    </source>
</evidence>
<feature type="domain" description="Calmodulin binding protein central" evidence="9">
    <location>
        <begin position="251"/>
        <end position="316"/>
    </location>
</feature>
<keyword evidence="6" id="KW-0804">Transcription</keyword>
<keyword evidence="3" id="KW-0805">Transcription regulation</keyword>
<keyword evidence="4" id="KW-0238">DNA-binding</keyword>
<dbReference type="GO" id="GO:0080142">
    <property type="term" value="P:regulation of salicylic acid biosynthetic process"/>
    <property type="evidence" value="ECO:0007669"/>
    <property type="project" value="TreeGrafter"/>
</dbReference>
<evidence type="ECO:0000313" key="11">
    <source>
        <dbReference type="EMBL" id="KAE8687810.1"/>
    </source>
</evidence>
<dbReference type="EMBL" id="VEPZ02001200">
    <property type="protein sequence ID" value="KAE8687810.1"/>
    <property type="molecule type" value="Genomic_DNA"/>
</dbReference>
<dbReference type="GO" id="GO:0005516">
    <property type="term" value="F:calmodulin binding"/>
    <property type="evidence" value="ECO:0007669"/>
    <property type="project" value="InterPro"/>
</dbReference>
<reference evidence="11" key="1">
    <citation type="submission" date="2019-09" db="EMBL/GenBank/DDBJ databases">
        <title>Draft genome information of white flower Hibiscus syriacus.</title>
        <authorList>
            <person name="Kim Y.-M."/>
        </authorList>
    </citation>
    <scope>NUCLEOTIDE SEQUENCE [LARGE SCALE GENOMIC DNA]</scope>
    <source>
        <strain evidence="11">YM2019G1</strain>
    </source>
</reference>
<protein>
    <submittedName>
        <fullName evidence="11">Calmodulin-binding protein 60 B</fullName>
    </submittedName>
</protein>
<dbReference type="PANTHER" id="PTHR31713:SF51">
    <property type="entry name" value="CALMODULIN-BINDING PROTEIN 60 E"/>
    <property type="match status" value="1"/>
</dbReference>
<evidence type="ECO:0000256" key="7">
    <source>
        <dbReference type="ARBA" id="ARBA00023242"/>
    </source>
</evidence>
<feature type="domain" description="Calmodulin binding protein C-terminal" evidence="10">
    <location>
        <begin position="321"/>
        <end position="383"/>
    </location>
</feature>
<dbReference type="PANTHER" id="PTHR31713">
    <property type="entry name" value="OS02G0177800 PROTEIN"/>
    <property type="match status" value="1"/>
</dbReference>
<dbReference type="InterPro" id="IPR046830">
    <property type="entry name" value="Calmod_bind_M"/>
</dbReference>
<comment type="similarity">
    <text evidence="2">Belongs to the plant ACBP60 protein family.</text>
</comment>